<dbReference type="InterPro" id="IPR036910">
    <property type="entry name" value="HMG_box_dom_sf"/>
</dbReference>
<dbReference type="Gene3D" id="1.10.30.10">
    <property type="entry name" value="High mobility group box domain"/>
    <property type="match status" value="1"/>
</dbReference>
<dbReference type="GeneID" id="7442686"/>
<dbReference type="SUPFAM" id="SSF47095">
    <property type="entry name" value="HMG-box"/>
    <property type="match status" value="1"/>
</dbReference>
<evidence type="ECO:0008006" key="4">
    <source>
        <dbReference type="Google" id="ProtNLM"/>
    </source>
</evidence>
<proteinExistence type="predicted"/>
<feature type="region of interest" description="Disordered" evidence="1">
    <location>
        <begin position="155"/>
        <end position="174"/>
    </location>
</feature>
<reference evidence="2 3" key="1">
    <citation type="journal article" date="2004" name="Science">
        <title>The genome of the diatom Thalassiosira pseudonana: ecology, evolution, and metabolism.</title>
        <authorList>
            <person name="Armbrust E.V."/>
            <person name="Berges J.A."/>
            <person name="Bowler C."/>
            <person name="Green B.R."/>
            <person name="Martinez D."/>
            <person name="Putnam N.H."/>
            <person name="Zhou S."/>
            <person name="Allen A.E."/>
            <person name="Apt K.E."/>
            <person name="Bechner M."/>
            <person name="Brzezinski M.A."/>
            <person name="Chaal B.K."/>
            <person name="Chiovitti A."/>
            <person name="Davis A.K."/>
            <person name="Demarest M.S."/>
            <person name="Detter J.C."/>
            <person name="Glavina T."/>
            <person name="Goodstein D."/>
            <person name="Hadi M.Z."/>
            <person name="Hellsten U."/>
            <person name="Hildebrand M."/>
            <person name="Jenkins B.D."/>
            <person name="Jurka J."/>
            <person name="Kapitonov V.V."/>
            <person name="Kroger N."/>
            <person name="Lau W.W."/>
            <person name="Lane T.W."/>
            <person name="Larimer F.W."/>
            <person name="Lippmeier J.C."/>
            <person name="Lucas S."/>
            <person name="Medina M."/>
            <person name="Montsant A."/>
            <person name="Obornik M."/>
            <person name="Parker M.S."/>
            <person name="Palenik B."/>
            <person name="Pazour G.J."/>
            <person name="Richardson P.M."/>
            <person name="Rynearson T.A."/>
            <person name="Saito M.A."/>
            <person name="Schwartz D.C."/>
            <person name="Thamatrakoln K."/>
            <person name="Valentin K."/>
            <person name="Vardi A."/>
            <person name="Wilkerson F.P."/>
            <person name="Rokhsar D.S."/>
        </authorList>
    </citation>
    <scope>NUCLEOTIDE SEQUENCE [LARGE SCALE GENOMIC DNA]</scope>
    <source>
        <strain evidence="2 3">CCMP1335</strain>
    </source>
</reference>
<evidence type="ECO:0000313" key="3">
    <source>
        <dbReference type="Proteomes" id="UP000001449"/>
    </source>
</evidence>
<dbReference type="HOGENOM" id="CLU_916710_0_0_1"/>
<name>B8CGH0_THAPS</name>
<dbReference type="AlphaFoldDB" id="B8CGH0"/>
<reference evidence="2 3" key="2">
    <citation type="journal article" date="2008" name="Nature">
        <title>The Phaeodactylum genome reveals the evolutionary history of diatom genomes.</title>
        <authorList>
            <person name="Bowler C."/>
            <person name="Allen A.E."/>
            <person name="Badger J.H."/>
            <person name="Grimwood J."/>
            <person name="Jabbari K."/>
            <person name="Kuo A."/>
            <person name="Maheswari U."/>
            <person name="Martens C."/>
            <person name="Maumus F."/>
            <person name="Otillar R.P."/>
            <person name="Rayko E."/>
            <person name="Salamov A."/>
            <person name="Vandepoele K."/>
            <person name="Beszteri B."/>
            <person name="Gruber A."/>
            <person name="Heijde M."/>
            <person name="Katinka M."/>
            <person name="Mock T."/>
            <person name="Valentin K."/>
            <person name="Verret F."/>
            <person name="Berges J.A."/>
            <person name="Brownlee C."/>
            <person name="Cadoret J.P."/>
            <person name="Chiovitti A."/>
            <person name="Choi C.J."/>
            <person name="Coesel S."/>
            <person name="De Martino A."/>
            <person name="Detter J.C."/>
            <person name="Durkin C."/>
            <person name="Falciatore A."/>
            <person name="Fournet J."/>
            <person name="Haruta M."/>
            <person name="Huysman M.J."/>
            <person name="Jenkins B.D."/>
            <person name="Jiroutova K."/>
            <person name="Jorgensen R.E."/>
            <person name="Joubert Y."/>
            <person name="Kaplan A."/>
            <person name="Kroger N."/>
            <person name="Kroth P.G."/>
            <person name="La Roche J."/>
            <person name="Lindquist E."/>
            <person name="Lommer M."/>
            <person name="Martin-Jezequel V."/>
            <person name="Lopez P.J."/>
            <person name="Lucas S."/>
            <person name="Mangogna M."/>
            <person name="McGinnis K."/>
            <person name="Medlin L.K."/>
            <person name="Montsant A."/>
            <person name="Oudot-Le Secq M.P."/>
            <person name="Napoli C."/>
            <person name="Obornik M."/>
            <person name="Parker M.S."/>
            <person name="Petit J.L."/>
            <person name="Porcel B.M."/>
            <person name="Poulsen N."/>
            <person name="Robison M."/>
            <person name="Rychlewski L."/>
            <person name="Rynearson T.A."/>
            <person name="Schmutz J."/>
            <person name="Shapiro H."/>
            <person name="Siaut M."/>
            <person name="Stanley M."/>
            <person name="Sussman M.R."/>
            <person name="Taylor A.R."/>
            <person name="Vardi A."/>
            <person name="von Dassow P."/>
            <person name="Vyverman W."/>
            <person name="Willis A."/>
            <person name="Wyrwicz L.S."/>
            <person name="Rokhsar D.S."/>
            <person name="Weissenbach J."/>
            <person name="Armbrust E.V."/>
            <person name="Green B.R."/>
            <person name="Van de Peer Y."/>
            <person name="Grigoriev I.V."/>
        </authorList>
    </citation>
    <scope>NUCLEOTIDE SEQUENCE [LARGE SCALE GENOMIC DNA]</scope>
    <source>
        <strain evidence="2 3">CCMP1335</strain>
    </source>
</reference>
<dbReference type="PaxDb" id="35128-Thaps12107"/>
<evidence type="ECO:0000313" key="2">
    <source>
        <dbReference type="EMBL" id="EED87493.1"/>
    </source>
</evidence>
<evidence type="ECO:0000256" key="1">
    <source>
        <dbReference type="SAM" id="MobiDB-lite"/>
    </source>
</evidence>
<sequence length="304" mass="34003">MSKSTILSPKANADDDMANGTKKYPKPWSMYTIFFRLEHYYIRQSMSGGDIDDDIKQEIKLAPGHCDELEHPRPDKYKDIVLPPFWYSSAQRVITAKRRKHKKKLGRMSLTNINDKISRNWRSSDDSVINYCHMLAIAEKKRYEEHVAKFGGGTAGVGKKAKANAKRTNGTKSITKSEAVSSLNCAHSHADNKNHATLESEATAKNQTVDPAFTFSRSSMDLVDAIVSGFCSEILNRQSLEEPVKRQRSSYPFNRNTASDPANQTTFVCVPQWSQADAASLLDALSDDDDGQVTVLCELCRGKM</sequence>
<protein>
    <recommendedName>
        <fullName evidence="4">HMG box domain-containing protein</fullName>
    </recommendedName>
</protein>
<dbReference type="Proteomes" id="UP000001449">
    <property type="component" value="Chromosome 23"/>
</dbReference>
<organism evidence="2 3">
    <name type="scientific">Thalassiosira pseudonana</name>
    <name type="common">Marine diatom</name>
    <name type="synonym">Cyclotella nana</name>
    <dbReference type="NCBI Taxonomy" id="35128"/>
    <lineage>
        <taxon>Eukaryota</taxon>
        <taxon>Sar</taxon>
        <taxon>Stramenopiles</taxon>
        <taxon>Ochrophyta</taxon>
        <taxon>Bacillariophyta</taxon>
        <taxon>Coscinodiscophyceae</taxon>
        <taxon>Thalassiosirophycidae</taxon>
        <taxon>Thalassiosirales</taxon>
        <taxon>Thalassiosiraceae</taxon>
        <taxon>Thalassiosira</taxon>
    </lineage>
</organism>
<dbReference type="KEGG" id="tps:THAPSDRAFT_12107"/>
<dbReference type="InParanoid" id="B8CGH0"/>
<accession>B8CGH0</accession>
<gene>
    <name evidence="2" type="ORF">THAPSDRAFT_12107</name>
</gene>
<dbReference type="RefSeq" id="XP_002295189.1">
    <property type="nucleotide sequence ID" value="XM_002295153.1"/>
</dbReference>
<keyword evidence="3" id="KW-1185">Reference proteome</keyword>
<dbReference type="EMBL" id="CM000654">
    <property type="protein sequence ID" value="EED87493.1"/>
    <property type="molecule type" value="Genomic_DNA"/>
</dbReference>